<accession>A0A9D1SHM4</accession>
<keyword evidence="6" id="KW-0482">Metalloprotease</keyword>
<dbReference type="GO" id="GO:0005615">
    <property type="term" value="C:extracellular space"/>
    <property type="evidence" value="ECO:0007669"/>
    <property type="project" value="TreeGrafter"/>
</dbReference>
<dbReference type="InterPro" id="IPR000834">
    <property type="entry name" value="Peptidase_M14"/>
</dbReference>
<evidence type="ECO:0000313" key="10">
    <source>
        <dbReference type="Proteomes" id="UP000824094"/>
    </source>
</evidence>
<dbReference type="PANTHER" id="PTHR11705:SF143">
    <property type="entry name" value="SLL0236 PROTEIN"/>
    <property type="match status" value="1"/>
</dbReference>
<comment type="caution">
    <text evidence="7">Lacks conserved residue(s) required for the propagation of feature annotation.</text>
</comment>
<evidence type="ECO:0000259" key="8">
    <source>
        <dbReference type="PROSITE" id="PS52035"/>
    </source>
</evidence>
<comment type="similarity">
    <text evidence="2 7">Belongs to the peptidase M14 family.</text>
</comment>
<dbReference type="GO" id="GO:0006508">
    <property type="term" value="P:proteolysis"/>
    <property type="evidence" value="ECO:0007669"/>
    <property type="project" value="UniProtKB-KW"/>
</dbReference>
<reference evidence="9" key="1">
    <citation type="submission" date="2020-10" db="EMBL/GenBank/DDBJ databases">
        <authorList>
            <person name="Gilroy R."/>
        </authorList>
    </citation>
    <scope>NUCLEOTIDE SEQUENCE</scope>
    <source>
        <strain evidence="9">18911</strain>
    </source>
</reference>
<dbReference type="GO" id="GO:0004181">
    <property type="term" value="F:metallocarboxypeptidase activity"/>
    <property type="evidence" value="ECO:0007669"/>
    <property type="project" value="InterPro"/>
</dbReference>
<dbReference type="PROSITE" id="PS52035">
    <property type="entry name" value="PEPTIDASE_M14"/>
    <property type="match status" value="1"/>
</dbReference>
<dbReference type="SMART" id="SM00631">
    <property type="entry name" value="Zn_pept"/>
    <property type="match status" value="1"/>
</dbReference>
<dbReference type="EMBL" id="DVNF01000156">
    <property type="protein sequence ID" value="HIU60799.1"/>
    <property type="molecule type" value="Genomic_DNA"/>
</dbReference>
<evidence type="ECO:0000256" key="2">
    <source>
        <dbReference type="ARBA" id="ARBA00005988"/>
    </source>
</evidence>
<dbReference type="GO" id="GO:0008270">
    <property type="term" value="F:zinc ion binding"/>
    <property type="evidence" value="ECO:0007669"/>
    <property type="project" value="InterPro"/>
</dbReference>
<keyword evidence="3" id="KW-0645">Protease</keyword>
<evidence type="ECO:0000256" key="6">
    <source>
        <dbReference type="ARBA" id="ARBA00023049"/>
    </source>
</evidence>
<evidence type="ECO:0000256" key="7">
    <source>
        <dbReference type="PROSITE-ProRule" id="PRU01379"/>
    </source>
</evidence>
<dbReference type="AlphaFoldDB" id="A0A9D1SHM4"/>
<evidence type="ECO:0000256" key="1">
    <source>
        <dbReference type="ARBA" id="ARBA00001947"/>
    </source>
</evidence>
<comment type="caution">
    <text evidence="9">The sequence shown here is derived from an EMBL/GenBank/DDBJ whole genome shotgun (WGS) entry which is preliminary data.</text>
</comment>
<dbReference type="Pfam" id="PF00246">
    <property type="entry name" value="Peptidase_M14"/>
    <property type="match status" value="1"/>
</dbReference>
<dbReference type="Gene3D" id="3.40.630.10">
    <property type="entry name" value="Zn peptidases"/>
    <property type="match status" value="1"/>
</dbReference>
<comment type="cofactor">
    <cofactor evidence="1">
        <name>Zn(2+)</name>
        <dbReference type="ChEBI" id="CHEBI:29105"/>
    </cofactor>
</comment>
<reference evidence="9" key="2">
    <citation type="journal article" date="2021" name="PeerJ">
        <title>Extensive microbial diversity within the chicken gut microbiome revealed by metagenomics and culture.</title>
        <authorList>
            <person name="Gilroy R."/>
            <person name="Ravi A."/>
            <person name="Getino M."/>
            <person name="Pursley I."/>
            <person name="Horton D.L."/>
            <person name="Alikhan N.F."/>
            <person name="Baker D."/>
            <person name="Gharbi K."/>
            <person name="Hall N."/>
            <person name="Watson M."/>
            <person name="Adriaenssens E.M."/>
            <person name="Foster-Nyarko E."/>
            <person name="Jarju S."/>
            <person name="Secka A."/>
            <person name="Antonio M."/>
            <person name="Oren A."/>
            <person name="Chaudhuri R.R."/>
            <person name="La Ragione R."/>
            <person name="Hildebrand F."/>
            <person name="Pallen M.J."/>
        </authorList>
    </citation>
    <scope>NUCLEOTIDE SEQUENCE</scope>
    <source>
        <strain evidence="9">18911</strain>
    </source>
</reference>
<keyword evidence="4" id="KW-0378">Hydrolase</keyword>
<feature type="domain" description="Peptidase M14" evidence="8">
    <location>
        <begin position="1"/>
        <end position="278"/>
    </location>
</feature>
<protein>
    <recommendedName>
        <fullName evidence="8">Peptidase M14 domain-containing protein</fullName>
    </recommendedName>
</protein>
<dbReference type="Proteomes" id="UP000824094">
    <property type="component" value="Unassembled WGS sequence"/>
</dbReference>
<dbReference type="SUPFAM" id="SSF53187">
    <property type="entry name" value="Zn-dependent exopeptidases"/>
    <property type="match status" value="1"/>
</dbReference>
<keyword evidence="5" id="KW-0862">Zinc</keyword>
<organism evidence="9 10">
    <name type="scientific">Candidatus Stercoripulliclostridium merdigallinarum</name>
    <dbReference type="NCBI Taxonomy" id="2840951"/>
    <lineage>
        <taxon>Bacteria</taxon>
        <taxon>Bacillati</taxon>
        <taxon>Bacillota</taxon>
        <taxon>Clostridia</taxon>
        <taxon>Eubacteriales</taxon>
        <taxon>Candidatus Stercoripulliclostridium</taxon>
    </lineage>
</organism>
<dbReference type="PANTHER" id="PTHR11705">
    <property type="entry name" value="PROTEASE FAMILY M14 CARBOXYPEPTIDASE A,B"/>
    <property type="match status" value="1"/>
</dbReference>
<evidence type="ECO:0000256" key="4">
    <source>
        <dbReference type="ARBA" id="ARBA00022801"/>
    </source>
</evidence>
<name>A0A9D1SHM4_9FIRM</name>
<proteinExistence type="inferred from homology"/>
<evidence type="ECO:0000256" key="5">
    <source>
        <dbReference type="ARBA" id="ARBA00022833"/>
    </source>
</evidence>
<evidence type="ECO:0000256" key="3">
    <source>
        <dbReference type="ARBA" id="ARBA00022670"/>
    </source>
</evidence>
<gene>
    <name evidence="9" type="ORF">IAB05_05355</name>
</gene>
<sequence length="278" mass="30507">MRSDDILRLSAGVGKVGYFGKSLYGHPLAVASLGKRAPGGVLIVGAIHAREHITAKLLSALAAEYTGDYPIDVVPCLNPDGVILATEGPEAFSLKAKDRLTLLRINDGSGDFSLWKGNLRAVDLNTNFDAKWGQGEKNVRKPAPENYIGPAPGSEPETAAAMRLMSEGKYALVVAYHSKGEEVYWGFDDYKGYYDEARSVAAALGYALKRTPNSTGGLKDYWIDKYRLPGLTVEVGEDKYPHPYPEERLPELIIRHRGIFDLYAEIAKKVWTDKSKST</sequence>
<evidence type="ECO:0000313" key="9">
    <source>
        <dbReference type="EMBL" id="HIU60799.1"/>
    </source>
</evidence>